<dbReference type="InterPro" id="IPR050832">
    <property type="entry name" value="Bact_Acetyltransf"/>
</dbReference>
<protein>
    <submittedName>
        <fullName evidence="4">Acetyltransferase</fullName>
    </submittedName>
</protein>
<accession>A0A2L2BQM7</accession>
<evidence type="ECO:0000313" key="4">
    <source>
        <dbReference type="EMBL" id="AVG23969.1"/>
    </source>
</evidence>
<dbReference type="PANTHER" id="PTHR43877">
    <property type="entry name" value="AMINOALKYLPHOSPHONATE N-ACETYLTRANSFERASE-RELATED-RELATED"/>
    <property type="match status" value="1"/>
</dbReference>
<evidence type="ECO:0000256" key="1">
    <source>
        <dbReference type="ARBA" id="ARBA00022679"/>
    </source>
</evidence>
<dbReference type="Gene3D" id="3.40.630.30">
    <property type="match status" value="1"/>
</dbReference>
<evidence type="ECO:0000259" key="3">
    <source>
        <dbReference type="PROSITE" id="PS51186"/>
    </source>
</evidence>
<dbReference type="InterPro" id="IPR016181">
    <property type="entry name" value="Acyl_CoA_acyltransferase"/>
</dbReference>
<dbReference type="Pfam" id="PF00583">
    <property type="entry name" value="Acetyltransf_1"/>
    <property type="match status" value="1"/>
</dbReference>
<dbReference type="GO" id="GO:0016747">
    <property type="term" value="F:acyltransferase activity, transferring groups other than amino-acyl groups"/>
    <property type="evidence" value="ECO:0007669"/>
    <property type="project" value="InterPro"/>
</dbReference>
<dbReference type="SUPFAM" id="SSF55729">
    <property type="entry name" value="Acyl-CoA N-acyltransferases (Nat)"/>
    <property type="match status" value="1"/>
</dbReference>
<organism evidence="4 5">
    <name type="scientific">Pontimonas salivibrio</name>
    <dbReference type="NCBI Taxonomy" id="1159327"/>
    <lineage>
        <taxon>Bacteria</taxon>
        <taxon>Bacillati</taxon>
        <taxon>Actinomycetota</taxon>
        <taxon>Actinomycetes</taxon>
        <taxon>Micrococcales</taxon>
        <taxon>Microbacteriaceae</taxon>
        <taxon>Pontimonas</taxon>
    </lineage>
</organism>
<sequence length="122" mass="13425">MRKLDHVFEVQPARFTETFNVVLADEDRTLVHVAEAGGVVVGYCLTTISPLLYSNGPSAQLQEIVVDEESRVSGVGTALVRAVEAECEARGVTQLTVAARRAGGFYDRLGYSQQAEYMRRLF</sequence>
<evidence type="ECO:0000256" key="2">
    <source>
        <dbReference type="ARBA" id="ARBA00023315"/>
    </source>
</evidence>
<evidence type="ECO:0000313" key="5">
    <source>
        <dbReference type="Proteomes" id="UP000243077"/>
    </source>
</evidence>
<reference evidence="4 5" key="1">
    <citation type="submission" date="2018-02" db="EMBL/GenBank/DDBJ databases">
        <title>Complete genome of the streamlined marine actinobacterium Pontimonas salivibrio CL-TW6 adapted to coastal planktonic lifestype.</title>
        <authorList>
            <person name="Cho B.C."/>
            <person name="Hardies S.C."/>
            <person name="Jang G.I."/>
            <person name="Hwang C.Y."/>
        </authorList>
    </citation>
    <scope>NUCLEOTIDE SEQUENCE [LARGE SCALE GENOMIC DNA]</scope>
    <source>
        <strain evidence="4 5">CL-TW6</strain>
    </source>
</reference>
<proteinExistence type="predicted"/>
<keyword evidence="1 4" id="KW-0808">Transferase</keyword>
<keyword evidence="5" id="KW-1185">Reference proteome</keyword>
<dbReference type="InterPro" id="IPR000182">
    <property type="entry name" value="GNAT_dom"/>
</dbReference>
<dbReference type="Proteomes" id="UP000243077">
    <property type="component" value="Chromosome"/>
</dbReference>
<dbReference type="AlphaFoldDB" id="A0A2L2BQM7"/>
<keyword evidence="2" id="KW-0012">Acyltransferase</keyword>
<dbReference type="CDD" id="cd04301">
    <property type="entry name" value="NAT_SF"/>
    <property type="match status" value="1"/>
</dbReference>
<dbReference type="EMBL" id="CP026923">
    <property type="protein sequence ID" value="AVG23969.1"/>
    <property type="molecule type" value="Genomic_DNA"/>
</dbReference>
<feature type="domain" description="N-acetyltransferase" evidence="3">
    <location>
        <begin position="1"/>
        <end position="122"/>
    </location>
</feature>
<dbReference type="OrthoDB" id="9789603at2"/>
<gene>
    <name evidence="4" type="ORF">C3B54_111001</name>
</gene>
<dbReference type="PROSITE" id="PS51186">
    <property type="entry name" value="GNAT"/>
    <property type="match status" value="1"/>
</dbReference>
<dbReference type="KEGG" id="psai:C3B54_111001"/>
<name>A0A2L2BQM7_9MICO</name>